<dbReference type="Pfam" id="PF05760">
    <property type="entry name" value="IER"/>
    <property type="match status" value="1"/>
</dbReference>
<dbReference type="InterPro" id="IPR008653">
    <property type="entry name" value="IER"/>
</dbReference>
<accession>A0AAE1DF68</accession>
<evidence type="ECO:0000256" key="1">
    <source>
        <dbReference type="ARBA" id="ARBA00006186"/>
    </source>
</evidence>
<dbReference type="Proteomes" id="UP001283361">
    <property type="component" value="Unassembled WGS sequence"/>
</dbReference>
<protein>
    <submittedName>
        <fullName evidence="3">Uncharacterized protein</fullName>
    </submittedName>
</protein>
<organism evidence="3 4">
    <name type="scientific">Elysia crispata</name>
    <name type="common">lettuce slug</name>
    <dbReference type="NCBI Taxonomy" id="231223"/>
    <lineage>
        <taxon>Eukaryota</taxon>
        <taxon>Metazoa</taxon>
        <taxon>Spiralia</taxon>
        <taxon>Lophotrochozoa</taxon>
        <taxon>Mollusca</taxon>
        <taxon>Gastropoda</taxon>
        <taxon>Heterobranchia</taxon>
        <taxon>Euthyneura</taxon>
        <taxon>Panpulmonata</taxon>
        <taxon>Sacoglossa</taxon>
        <taxon>Placobranchoidea</taxon>
        <taxon>Plakobranchidae</taxon>
        <taxon>Elysia</taxon>
    </lineage>
</organism>
<comment type="similarity">
    <text evidence="1">Belongs to the IER family.</text>
</comment>
<sequence length="402" mass="42542">MAANVESQRLISLSLGKIAQSRSQKGGINLHKNLLVATVLHKARTACMMEYQSLQRQRQLEFQQRQQQQKDAAALEFEAKQEQARSAALSLAAFNTSQPPQQQSVIPTCVREMEEQDLACDSEPRGDAPASDPITHGSDVNLGQSSEPAALPSDTSATSAAPKLGHTEGLVSLEIAASHDSCDKENFPPHCVTVDLESGSEEDLEVDFEEENAAQVVPQSSVLPTPVDHLIAATHLAEDAAGLSSKKHQVSAAPTCNVLKRQRENWGTSSHEQECPPATKKARVVATPSVCRRDSCSARGLNSAPAAEVDQHSSCSSESNQISNLVSIFNSGFSGLCAVSSLNTSSSSSSNEELSSSLSSCDMSAQYSQPDSSLSISSSLSCSSSMGRMDALPSALGLVLSV</sequence>
<reference evidence="3" key="1">
    <citation type="journal article" date="2023" name="G3 (Bethesda)">
        <title>A reference genome for the long-term kleptoplast-retaining sea slug Elysia crispata morphotype clarki.</title>
        <authorList>
            <person name="Eastman K.E."/>
            <person name="Pendleton A.L."/>
            <person name="Shaikh M.A."/>
            <person name="Suttiyut T."/>
            <person name="Ogas R."/>
            <person name="Tomko P."/>
            <person name="Gavelis G."/>
            <person name="Widhalm J.R."/>
            <person name="Wisecaver J.H."/>
        </authorList>
    </citation>
    <scope>NUCLEOTIDE SEQUENCE</scope>
    <source>
        <strain evidence="3">ECLA1</strain>
    </source>
</reference>
<comment type="caution">
    <text evidence="3">The sequence shown here is derived from an EMBL/GenBank/DDBJ whole genome shotgun (WGS) entry which is preliminary data.</text>
</comment>
<feature type="compositionally biased region" description="Polar residues" evidence="2">
    <location>
        <begin position="141"/>
        <end position="159"/>
    </location>
</feature>
<dbReference type="EMBL" id="JAWDGP010004058">
    <property type="protein sequence ID" value="KAK3768449.1"/>
    <property type="molecule type" value="Genomic_DNA"/>
</dbReference>
<keyword evidence="4" id="KW-1185">Reference proteome</keyword>
<feature type="region of interest" description="Disordered" evidence="2">
    <location>
        <begin position="115"/>
        <end position="162"/>
    </location>
</feature>
<dbReference type="PANTHER" id="PTHR15895">
    <property type="entry name" value="IMMEDIATE EARLY RESPONSE GENE"/>
    <property type="match status" value="1"/>
</dbReference>
<evidence type="ECO:0000256" key="2">
    <source>
        <dbReference type="SAM" id="MobiDB-lite"/>
    </source>
</evidence>
<evidence type="ECO:0000313" key="4">
    <source>
        <dbReference type="Proteomes" id="UP001283361"/>
    </source>
</evidence>
<name>A0AAE1DF68_9GAST</name>
<proteinExistence type="inferred from homology"/>
<evidence type="ECO:0000313" key="3">
    <source>
        <dbReference type="EMBL" id="KAK3768449.1"/>
    </source>
</evidence>
<dbReference type="AlphaFoldDB" id="A0AAE1DF68"/>
<gene>
    <name evidence="3" type="ORF">RRG08_053441</name>
</gene>